<evidence type="ECO:0000256" key="2">
    <source>
        <dbReference type="ARBA" id="ARBA00004448"/>
    </source>
</evidence>
<accession>Q9B505</accession>
<keyword evidence="5" id="KW-0813">Transport</keyword>
<keyword evidence="7" id="KW-0999">Mitochondrion inner membrane</keyword>
<reference evidence="14" key="1">
    <citation type="journal article" date="2001" name="Mol. Biol. Evol.">
        <title>The complete mitochondrial DNA sequence of the basal hexapod Tetrodontophora bielanensis: evidence for heteroplasmy and tRNA translocations.</title>
        <authorList>
            <person name="Nardi F."/>
            <person name="Carapelli A."/>
            <person name="Fanciulli P.P."/>
            <person name="Dallai R."/>
            <person name="Frati F."/>
        </authorList>
    </citation>
    <scope>NUCLEOTIDE SEQUENCE</scope>
</reference>
<evidence type="ECO:0000256" key="6">
    <source>
        <dbReference type="ARBA" id="ARBA00022692"/>
    </source>
</evidence>
<dbReference type="EMBL" id="AF272824">
    <property type="protein sequence ID" value="AAK30952.1"/>
    <property type="molecule type" value="Genomic_DNA"/>
</dbReference>
<evidence type="ECO:0000256" key="9">
    <source>
        <dbReference type="ARBA" id="ARBA00023075"/>
    </source>
</evidence>
<evidence type="ECO:0000256" key="10">
    <source>
        <dbReference type="ARBA" id="ARBA00023136"/>
    </source>
</evidence>
<evidence type="ECO:0000313" key="14">
    <source>
        <dbReference type="EMBL" id="AAK30952.1"/>
    </source>
</evidence>
<dbReference type="InterPro" id="IPR018086">
    <property type="entry name" value="NADH_UbQ_OxRdtase_su1_CS"/>
</dbReference>
<evidence type="ECO:0000256" key="8">
    <source>
        <dbReference type="ARBA" id="ARBA00022989"/>
    </source>
</evidence>
<evidence type="ECO:0000256" key="4">
    <source>
        <dbReference type="ARBA" id="ARBA00021009"/>
    </source>
</evidence>
<dbReference type="PANTHER" id="PTHR11432">
    <property type="entry name" value="NADH DEHYDROGENASE SUBUNIT 1"/>
    <property type="match status" value="1"/>
</dbReference>
<feature type="transmembrane region" description="Helical" evidence="13">
    <location>
        <begin position="146"/>
        <end position="167"/>
    </location>
</feature>
<dbReference type="PANTHER" id="PTHR11432:SF3">
    <property type="entry name" value="NADH-UBIQUINONE OXIDOREDUCTASE CHAIN 1"/>
    <property type="match status" value="1"/>
</dbReference>
<comment type="function">
    <text evidence="1">Core subunit of the mitochondrial membrane respiratory chain NADH dehydrogenase (Complex I) that is believed to belong to the minimal assembly required for catalysis. Complex I functions in the transfer of electrons from NADH to the respiratory chain. The immediate electron acceptor for the enzyme is believed to be ubiquinone.</text>
</comment>
<comment type="catalytic activity">
    <reaction evidence="12">
        <text>a ubiquinone + NADH + 5 H(+)(in) = a ubiquinol + NAD(+) + 4 H(+)(out)</text>
        <dbReference type="Rhea" id="RHEA:29091"/>
        <dbReference type="Rhea" id="RHEA-COMP:9565"/>
        <dbReference type="Rhea" id="RHEA-COMP:9566"/>
        <dbReference type="ChEBI" id="CHEBI:15378"/>
        <dbReference type="ChEBI" id="CHEBI:16389"/>
        <dbReference type="ChEBI" id="CHEBI:17976"/>
        <dbReference type="ChEBI" id="CHEBI:57540"/>
        <dbReference type="ChEBI" id="CHEBI:57945"/>
        <dbReference type="EC" id="7.1.1.2"/>
    </reaction>
</comment>
<evidence type="ECO:0000256" key="7">
    <source>
        <dbReference type="ARBA" id="ARBA00022792"/>
    </source>
</evidence>
<dbReference type="GeneID" id="803000"/>
<feature type="transmembrane region" description="Helical" evidence="13">
    <location>
        <begin position="290"/>
        <end position="311"/>
    </location>
</feature>
<keyword evidence="6 11" id="KW-0812">Transmembrane</keyword>
<feature type="transmembrane region" description="Helical" evidence="13">
    <location>
        <begin position="104"/>
        <end position="126"/>
    </location>
</feature>
<evidence type="ECO:0000256" key="12">
    <source>
        <dbReference type="RuleBase" id="RU000473"/>
    </source>
</evidence>
<keyword evidence="10 13" id="KW-0472">Membrane</keyword>
<dbReference type="PROSITE" id="PS00668">
    <property type="entry name" value="COMPLEX1_ND1_2"/>
    <property type="match status" value="1"/>
</dbReference>
<feature type="transmembrane region" description="Helical" evidence="13">
    <location>
        <begin position="254"/>
        <end position="270"/>
    </location>
</feature>
<dbReference type="PROSITE" id="PS00667">
    <property type="entry name" value="COMPLEX1_ND1_1"/>
    <property type="match status" value="1"/>
</dbReference>
<feature type="transmembrane region" description="Helical" evidence="13">
    <location>
        <begin position="224"/>
        <end position="247"/>
    </location>
</feature>
<dbReference type="RefSeq" id="NP_112433.1">
    <property type="nucleotide sequence ID" value="NC_002735.1"/>
</dbReference>
<protein>
    <recommendedName>
        <fullName evidence="4 12">NADH-ubiquinone oxidoreductase chain 1</fullName>
        <ecNumber evidence="12">7.1.1.2</ecNumber>
    </recommendedName>
</protein>
<keyword evidence="11" id="KW-0520">NAD</keyword>
<dbReference type="EC" id="7.1.1.2" evidence="12"/>
<gene>
    <name evidence="14" type="primary">ND1</name>
</gene>
<proteinExistence type="inferred from homology"/>
<name>Q9B505_TETBI</name>
<dbReference type="GO" id="GO:0009060">
    <property type="term" value="P:aerobic respiration"/>
    <property type="evidence" value="ECO:0007669"/>
    <property type="project" value="TreeGrafter"/>
</dbReference>
<evidence type="ECO:0000256" key="5">
    <source>
        <dbReference type="ARBA" id="ARBA00022448"/>
    </source>
</evidence>
<keyword evidence="8 13" id="KW-1133">Transmembrane helix</keyword>
<feature type="transmembrane region" description="Helical" evidence="13">
    <location>
        <begin position="74"/>
        <end position="92"/>
    </location>
</feature>
<keyword evidence="12 14" id="KW-0496">Mitochondrion</keyword>
<dbReference type="Pfam" id="PF00146">
    <property type="entry name" value="NADHdh"/>
    <property type="match status" value="1"/>
</dbReference>
<evidence type="ECO:0000256" key="11">
    <source>
        <dbReference type="RuleBase" id="RU000471"/>
    </source>
</evidence>
<dbReference type="GO" id="GO:0008137">
    <property type="term" value="F:NADH dehydrogenase (ubiquinone) activity"/>
    <property type="evidence" value="ECO:0007669"/>
    <property type="project" value="UniProtKB-EC"/>
</dbReference>
<geneLocation type="mitochondrion" evidence="14"/>
<evidence type="ECO:0000256" key="1">
    <source>
        <dbReference type="ARBA" id="ARBA00003257"/>
    </source>
</evidence>
<evidence type="ECO:0000256" key="3">
    <source>
        <dbReference type="ARBA" id="ARBA00010535"/>
    </source>
</evidence>
<comment type="subcellular location">
    <subcellularLocation>
        <location evidence="2 11">Mitochondrion inner membrane</location>
        <topology evidence="2 11">Multi-pass membrane protein</topology>
    </subcellularLocation>
</comment>
<sequence length="313" mass="35882">MSYVSLFISYLLMVLGVLISVAFMILLERSVLGYNQLRKGPNKVGYLGILQSFGDAMKLFMKEQTLPLYSNLKLFYLAPVFSLLVILLLWMIMPTYSNFMGMTLGGLFFFCCTGLGVYTLLASGWASNSFYAMLGAMRGVAQTISYEVSMALLFLGFIFLLMCYNLVDFNFNQEYIWFVVMYFPIFLCWLLSSLAETNRSPFDFAEGESELVSGFNIEYGSGGFALLFLAEYASIIFMSYLMSLFYFGGFGGPVFMNLIGFIFCFIFIWVRGTLPRYRYDKLMYLSWKSILPISLNMLILYFVVGVMFNCWNF</sequence>
<dbReference type="GO" id="GO:0005743">
    <property type="term" value="C:mitochondrial inner membrane"/>
    <property type="evidence" value="ECO:0007669"/>
    <property type="project" value="UniProtKB-SubCell"/>
</dbReference>
<dbReference type="CTD" id="4535"/>
<comment type="similarity">
    <text evidence="3 11">Belongs to the complex I subunit 1 family.</text>
</comment>
<dbReference type="HAMAP" id="MF_01350">
    <property type="entry name" value="NDH1_NuoH"/>
    <property type="match status" value="1"/>
</dbReference>
<evidence type="ECO:0000256" key="13">
    <source>
        <dbReference type="SAM" id="Phobius"/>
    </source>
</evidence>
<dbReference type="InterPro" id="IPR001694">
    <property type="entry name" value="NADH_UbQ_OxRdtase_su1/FPO"/>
</dbReference>
<organism evidence="14">
    <name type="scientific">Tetrodontophora bielanensis</name>
    <name type="common">Giant springtail</name>
    <dbReference type="NCBI Taxonomy" id="48717"/>
    <lineage>
        <taxon>Eukaryota</taxon>
        <taxon>Metazoa</taxon>
        <taxon>Ecdysozoa</taxon>
        <taxon>Arthropoda</taxon>
        <taxon>Hexapoda</taxon>
        <taxon>Collembola</taxon>
        <taxon>Poduromorpha</taxon>
        <taxon>Poduroidea</taxon>
        <taxon>Onychiuridae</taxon>
        <taxon>Tetrodontophorinae</taxon>
        <taxon>Tetrodontophora</taxon>
    </lineage>
</organism>
<feature type="transmembrane region" description="Helical" evidence="13">
    <location>
        <begin position="174"/>
        <end position="192"/>
    </location>
</feature>
<keyword evidence="9 12" id="KW-0830">Ubiquinone</keyword>
<dbReference type="AlphaFoldDB" id="Q9B505"/>
<feature type="transmembrane region" description="Helical" evidence="13">
    <location>
        <begin position="7"/>
        <end position="27"/>
    </location>
</feature>
<dbReference type="GO" id="GO:0003954">
    <property type="term" value="F:NADH dehydrogenase activity"/>
    <property type="evidence" value="ECO:0007669"/>
    <property type="project" value="TreeGrafter"/>
</dbReference>